<evidence type="ECO:0000313" key="2">
    <source>
        <dbReference type="Proteomes" id="UP000681720"/>
    </source>
</evidence>
<protein>
    <submittedName>
        <fullName evidence="1">Uncharacterized protein</fullName>
    </submittedName>
</protein>
<reference evidence="1" key="1">
    <citation type="submission" date="2021-02" db="EMBL/GenBank/DDBJ databases">
        <authorList>
            <person name="Nowell W R."/>
        </authorList>
    </citation>
    <scope>NUCLEOTIDE SEQUENCE</scope>
</reference>
<feature type="non-terminal residue" evidence="1">
    <location>
        <position position="224"/>
    </location>
</feature>
<accession>A0A8S3IJL2</accession>
<evidence type="ECO:0000313" key="1">
    <source>
        <dbReference type="EMBL" id="CAF5199964.1"/>
    </source>
</evidence>
<dbReference type="EMBL" id="CAJOBJ010344856">
    <property type="protein sequence ID" value="CAF5199964.1"/>
    <property type="molecule type" value="Genomic_DNA"/>
</dbReference>
<dbReference type="Proteomes" id="UP000681720">
    <property type="component" value="Unassembled WGS sequence"/>
</dbReference>
<proteinExistence type="predicted"/>
<dbReference type="AlphaFoldDB" id="A0A8S3IJL2"/>
<feature type="non-terminal residue" evidence="1">
    <location>
        <position position="1"/>
    </location>
</feature>
<sequence>MFRITRLHLSEEFHQEDIEFNVSIFNPIVSMLVINKLHKSSSVLLLILRFYEHVSTTSNPSLIYLRLLQASFGGYLSSISTNNSEYQQRWSAYIHFQLPRILASCLETQFDIIKQSIETFLLHNEYLLNRMDELCLENVFEKLFQTTLSYTKTDVKEKNDNKINQLIFYIQQIRLPYIQQIQRYYQNHQINSYPFQVLQLQRSLEKSLQKSFSAPNDSENLQNL</sequence>
<comment type="caution">
    <text evidence="1">The sequence shown here is derived from an EMBL/GenBank/DDBJ whole genome shotgun (WGS) entry which is preliminary data.</text>
</comment>
<name>A0A8S3IJL2_9BILA</name>
<gene>
    <name evidence="1" type="ORF">GIL414_LOCUS76226</name>
</gene>
<organism evidence="1 2">
    <name type="scientific">Rotaria magnacalcarata</name>
    <dbReference type="NCBI Taxonomy" id="392030"/>
    <lineage>
        <taxon>Eukaryota</taxon>
        <taxon>Metazoa</taxon>
        <taxon>Spiralia</taxon>
        <taxon>Gnathifera</taxon>
        <taxon>Rotifera</taxon>
        <taxon>Eurotatoria</taxon>
        <taxon>Bdelloidea</taxon>
        <taxon>Philodinida</taxon>
        <taxon>Philodinidae</taxon>
        <taxon>Rotaria</taxon>
    </lineage>
</organism>